<dbReference type="Pfam" id="PF01381">
    <property type="entry name" value="HTH_3"/>
    <property type="match status" value="1"/>
</dbReference>
<dbReference type="SUPFAM" id="SSF47413">
    <property type="entry name" value="lambda repressor-like DNA-binding domains"/>
    <property type="match status" value="1"/>
</dbReference>
<accession>A0ABZ3IZ30</accession>
<evidence type="ECO:0000259" key="2">
    <source>
        <dbReference type="PROSITE" id="PS50943"/>
    </source>
</evidence>
<dbReference type="InterPro" id="IPR010982">
    <property type="entry name" value="Lambda_DNA-bd_dom_sf"/>
</dbReference>
<dbReference type="RefSeq" id="WP_093796089.1">
    <property type="nucleotide sequence ID" value="NZ_CP155571.1"/>
</dbReference>
<evidence type="ECO:0000256" key="1">
    <source>
        <dbReference type="ARBA" id="ARBA00023125"/>
    </source>
</evidence>
<dbReference type="PANTHER" id="PTHR46558">
    <property type="entry name" value="TRACRIPTIONAL REGULATORY PROTEIN-RELATED-RELATED"/>
    <property type="match status" value="1"/>
</dbReference>
<dbReference type="PROSITE" id="PS50943">
    <property type="entry name" value="HTH_CROC1"/>
    <property type="match status" value="1"/>
</dbReference>
<dbReference type="PANTHER" id="PTHR46558:SF4">
    <property type="entry name" value="DNA-BIDING PHAGE PROTEIN"/>
    <property type="match status" value="1"/>
</dbReference>
<evidence type="ECO:0000313" key="4">
    <source>
        <dbReference type="Proteomes" id="UP000216052"/>
    </source>
</evidence>
<dbReference type="EMBL" id="CP155571">
    <property type="protein sequence ID" value="XFO71374.1"/>
    <property type="molecule type" value="Genomic_DNA"/>
</dbReference>
<evidence type="ECO:0000313" key="3">
    <source>
        <dbReference type="EMBL" id="XFO71374.1"/>
    </source>
</evidence>
<dbReference type="Proteomes" id="UP000216052">
    <property type="component" value="Chromosome"/>
</dbReference>
<organism evidence="3 4">
    <name type="scientific">Sporomusa acidovorans (strain ATCC 49682 / DSM 3132 / Mol)</name>
    <dbReference type="NCBI Taxonomy" id="1123286"/>
    <lineage>
        <taxon>Bacteria</taxon>
        <taxon>Bacillati</taxon>
        <taxon>Bacillota</taxon>
        <taxon>Negativicutes</taxon>
        <taxon>Selenomonadales</taxon>
        <taxon>Sporomusaceae</taxon>
        <taxon>Sporomusa</taxon>
    </lineage>
</organism>
<dbReference type="InterPro" id="IPR001387">
    <property type="entry name" value="Cro/C1-type_HTH"/>
</dbReference>
<dbReference type="CDD" id="cd00093">
    <property type="entry name" value="HTH_XRE"/>
    <property type="match status" value="1"/>
</dbReference>
<keyword evidence="4" id="KW-1185">Reference proteome</keyword>
<proteinExistence type="predicted"/>
<feature type="domain" description="HTH cro/C1-type" evidence="2">
    <location>
        <begin position="14"/>
        <end position="68"/>
    </location>
</feature>
<keyword evidence="1" id="KW-0238">DNA-binding</keyword>
<dbReference type="Gene3D" id="1.10.260.40">
    <property type="entry name" value="lambda repressor-like DNA-binding domains"/>
    <property type="match status" value="1"/>
</dbReference>
<protein>
    <recommendedName>
        <fullName evidence="2">HTH cro/C1-type domain-containing protein</fullName>
    </recommendedName>
</protein>
<gene>
    <name evidence="3" type="ORF">SPACI_013890</name>
</gene>
<dbReference type="SMART" id="SM00530">
    <property type="entry name" value="HTH_XRE"/>
    <property type="match status" value="1"/>
</dbReference>
<sequence>MTKSSVQLTISNRLHVFRAEHRLTQEQLAKAIGVTRATIVAIEGGGYNPSLELAFRIARYFKTDINTIFSVEEEQNEKV</sequence>
<reference evidence="3" key="1">
    <citation type="submission" date="2024-05" db="EMBL/GenBank/DDBJ databases">
        <title>Isolation and characterization of Sporomusa carbonis sp. nov., a carboxydotrophic hydrogenogen in the genus of Sporomusa isolated from a charcoal burning pile.</title>
        <authorList>
            <person name="Boeer T."/>
            <person name="Rosenbaum F."/>
            <person name="Eysell L."/>
            <person name="Mueller V."/>
            <person name="Daniel R."/>
            <person name="Poehlein A."/>
        </authorList>
    </citation>
    <scope>NUCLEOTIDE SEQUENCE [LARGE SCALE GENOMIC DNA]</scope>
    <source>
        <strain evidence="3">DSM 3132</strain>
    </source>
</reference>
<name>A0ABZ3IZ30_SPOA4</name>